<gene>
    <name evidence="8" type="ORF">HHK36_030862</name>
</gene>
<keyword evidence="2" id="KW-0677">Repeat</keyword>
<sequence length="199" mass="21993">MINGEKWEKAVLKSGRGSWDVKVSRNSEGRLHLKEGWTAFVKHHKLSVGDFIVFEHKGDMVFHVLLFDKSGYENDYPLPVDAALNNDKGSGLQGQGNTHNHAKRFKGQSPVEVATSGSSAPHCPHFKTTIKACNIPPTTPYLIEVIIVLRVMDWSINTEGLILHLLRLNSCVLLLCRKFFSPTVCCSALLSSLAVLLAS</sequence>
<evidence type="ECO:0000256" key="1">
    <source>
        <dbReference type="ARBA" id="ARBA00004123"/>
    </source>
</evidence>
<dbReference type="SMART" id="SM01019">
    <property type="entry name" value="B3"/>
    <property type="match status" value="1"/>
</dbReference>
<evidence type="ECO:0000313" key="8">
    <source>
        <dbReference type="EMBL" id="KAF8377482.1"/>
    </source>
</evidence>
<dbReference type="AlphaFoldDB" id="A0A835CYP2"/>
<dbReference type="Pfam" id="PF02362">
    <property type="entry name" value="B3"/>
    <property type="match status" value="1"/>
</dbReference>
<dbReference type="GO" id="GO:0005634">
    <property type="term" value="C:nucleus"/>
    <property type="evidence" value="ECO:0007669"/>
    <property type="project" value="UniProtKB-SubCell"/>
</dbReference>
<evidence type="ECO:0000256" key="4">
    <source>
        <dbReference type="ARBA" id="ARBA00023125"/>
    </source>
</evidence>
<proteinExistence type="predicted"/>
<organism evidence="8 9">
    <name type="scientific">Tetracentron sinense</name>
    <name type="common">Spur-leaf</name>
    <dbReference type="NCBI Taxonomy" id="13715"/>
    <lineage>
        <taxon>Eukaryota</taxon>
        <taxon>Viridiplantae</taxon>
        <taxon>Streptophyta</taxon>
        <taxon>Embryophyta</taxon>
        <taxon>Tracheophyta</taxon>
        <taxon>Spermatophyta</taxon>
        <taxon>Magnoliopsida</taxon>
        <taxon>Trochodendrales</taxon>
        <taxon>Trochodendraceae</taxon>
        <taxon>Tetracentron</taxon>
    </lineage>
</organism>
<name>A0A835CYP2_TETSI</name>
<dbReference type="PANTHER" id="PTHR31674">
    <property type="entry name" value="B3 DOMAIN-CONTAINING PROTEIN REM-LIKE 3-RELATED"/>
    <property type="match status" value="1"/>
</dbReference>
<dbReference type="EMBL" id="JABCRI010000024">
    <property type="protein sequence ID" value="KAF8377482.1"/>
    <property type="molecule type" value="Genomic_DNA"/>
</dbReference>
<evidence type="ECO:0000256" key="6">
    <source>
        <dbReference type="ARBA" id="ARBA00023242"/>
    </source>
</evidence>
<evidence type="ECO:0000313" key="9">
    <source>
        <dbReference type="Proteomes" id="UP000655225"/>
    </source>
</evidence>
<dbReference type="SUPFAM" id="SSF101936">
    <property type="entry name" value="DNA-binding pseudobarrel domain"/>
    <property type="match status" value="1"/>
</dbReference>
<dbReference type="PROSITE" id="PS50863">
    <property type="entry name" value="B3"/>
    <property type="match status" value="1"/>
</dbReference>
<evidence type="ECO:0000256" key="3">
    <source>
        <dbReference type="ARBA" id="ARBA00023015"/>
    </source>
</evidence>
<accession>A0A835CYP2</accession>
<keyword evidence="9" id="KW-1185">Reference proteome</keyword>
<evidence type="ECO:0000256" key="5">
    <source>
        <dbReference type="ARBA" id="ARBA00023163"/>
    </source>
</evidence>
<evidence type="ECO:0000259" key="7">
    <source>
        <dbReference type="PROSITE" id="PS50863"/>
    </source>
</evidence>
<protein>
    <recommendedName>
        <fullName evidence="7">TF-B3 domain-containing protein</fullName>
    </recommendedName>
</protein>
<keyword evidence="5" id="KW-0804">Transcription</keyword>
<feature type="domain" description="TF-B3" evidence="7">
    <location>
        <begin position="1"/>
        <end position="70"/>
    </location>
</feature>
<keyword evidence="6" id="KW-0539">Nucleus</keyword>
<dbReference type="Gene3D" id="2.40.330.10">
    <property type="entry name" value="DNA-binding pseudobarrel domain"/>
    <property type="match status" value="1"/>
</dbReference>
<keyword evidence="4" id="KW-0238">DNA-binding</keyword>
<comment type="subcellular location">
    <subcellularLocation>
        <location evidence="1">Nucleus</location>
    </subcellularLocation>
</comment>
<reference evidence="8 9" key="1">
    <citation type="submission" date="2020-04" db="EMBL/GenBank/DDBJ databases">
        <title>Plant Genome Project.</title>
        <authorList>
            <person name="Zhang R.-G."/>
        </authorList>
    </citation>
    <scope>NUCLEOTIDE SEQUENCE [LARGE SCALE GENOMIC DNA]</scope>
    <source>
        <strain evidence="8">YNK0</strain>
        <tissue evidence="8">Leaf</tissue>
    </source>
</reference>
<dbReference type="OrthoDB" id="1109907at2759"/>
<dbReference type="GO" id="GO:0003677">
    <property type="term" value="F:DNA binding"/>
    <property type="evidence" value="ECO:0007669"/>
    <property type="project" value="UniProtKB-KW"/>
</dbReference>
<dbReference type="InterPro" id="IPR003340">
    <property type="entry name" value="B3_DNA-bd"/>
</dbReference>
<dbReference type="Proteomes" id="UP000655225">
    <property type="component" value="Unassembled WGS sequence"/>
</dbReference>
<evidence type="ECO:0000256" key="2">
    <source>
        <dbReference type="ARBA" id="ARBA00022737"/>
    </source>
</evidence>
<dbReference type="InterPro" id="IPR015300">
    <property type="entry name" value="DNA-bd_pseudobarrel_sf"/>
</dbReference>
<dbReference type="PANTHER" id="PTHR31674:SF62">
    <property type="entry name" value="B3 DOMAIN-CONTAINING PROTEIN REM14-RELATED"/>
    <property type="match status" value="1"/>
</dbReference>
<dbReference type="InterPro" id="IPR039218">
    <property type="entry name" value="REM_fam"/>
</dbReference>
<keyword evidence="3" id="KW-0805">Transcription regulation</keyword>
<comment type="caution">
    <text evidence="8">The sequence shown here is derived from an EMBL/GenBank/DDBJ whole genome shotgun (WGS) entry which is preliminary data.</text>
</comment>
<dbReference type="CDD" id="cd10017">
    <property type="entry name" value="B3_DNA"/>
    <property type="match status" value="1"/>
</dbReference>